<organism evidence="2 3">
    <name type="scientific">Dictyostelium firmibasis</name>
    <dbReference type="NCBI Taxonomy" id="79012"/>
    <lineage>
        <taxon>Eukaryota</taxon>
        <taxon>Amoebozoa</taxon>
        <taxon>Evosea</taxon>
        <taxon>Eumycetozoa</taxon>
        <taxon>Dictyostelia</taxon>
        <taxon>Dictyosteliales</taxon>
        <taxon>Dictyosteliaceae</taxon>
        <taxon>Dictyostelium</taxon>
    </lineage>
</organism>
<protein>
    <recommendedName>
        <fullName evidence="4">Lipoprotein</fullName>
    </recommendedName>
</protein>
<evidence type="ECO:0000313" key="3">
    <source>
        <dbReference type="Proteomes" id="UP001344447"/>
    </source>
</evidence>
<feature type="chain" id="PRO_5042962562" description="Lipoprotein" evidence="1">
    <location>
        <begin position="19"/>
        <end position="207"/>
    </location>
</feature>
<dbReference type="AlphaFoldDB" id="A0AAN7TUM7"/>
<dbReference type="EMBL" id="JAVFKY010000005">
    <property type="protein sequence ID" value="KAK5575633.1"/>
    <property type="molecule type" value="Genomic_DNA"/>
</dbReference>
<keyword evidence="1" id="KW-0732">Signal</keyword>
<keyword evidence="3" id="KW-1185">Reference proteome</keyword>
<sequence>MIISKTILFILIIILINCNNNKIFGVNGKCFPIRGVSPNIIIECGKDQIISFHSLNNQIYRYELSSDQGDHFFYPRKYQHKLYDQSFNGGPLITFDQEIESIDKIPNSGGDVQFRGQFFYDGKKVLKPVQVYIFSRDLGKVIFNKVIKVQHINKSNFLINFPKGCGSDISLINPYNNKILYKTSYLNQCTRDITPVKLNETSPSISN</sequence>
<name>A0AAN7TUM7_9MYCE</name>
<comment type="caution">
    <text evidence="2">The sequence shown here is derived from an EMBL/GenBank/DDBJ whole genome shotgun (WGS) entry which is preliminary data.</text>
</comment>
<accession>A0AAN7TUM7</accession>
<evidence type="ECO:0000256" key="1">
    <source>
        <dbReference type="SAM" id="SignalP"/>
    </source>
</evidence>
<gene>
    <name evidence="2" type="ORF">RB653_006766</name>
</gene>
<evidence type="ECO:0008006" key="4">
    <source>
        <dbReference type="Google" id="ProtNLM"/>
    </source>
</evidence>
<reference evidence="2 3" key="1">
    <citation type="submission" date="2023-11" db="EMBL/GenBank/DDBJ databases">
        <title>Dfirmibasis_genome.</title>
        <authorList>
            <person name="Edelbroek B."/>
            <person name="Kjellin J."/>
            <person name="Jerlstrom-Hultqvist J."/>
            <person name="Soderbom F."/>
        </authorList>
    </citation>
    <scope>NUCLEOTIDE SEQUENCE [LARGE SCALE GENOMIC DNA]</scope>
    <source>
        <strain evidence="2 3">TNS-C-14</strain>
    </source>
</reference>
<feature type="signal peptide" evidence="1">
    <location>
        <begin position="1"/>
        <end position="18"/>
    </location>
</feature>
<proteinExistence type="predicted"/>
<evidence type="ECO:0000313" key="2">
    <source>
        <dbReference type="EMBL" id="KAK5575633.1"/>
    </source>
</evidence>
<dbReference type="Proteomes" id="UP001344447">
    <property type="component" value="Unassembled WGS sequence"/>
</dbReference>